<name>A0A7S3LXC2_9EUKA</name>
<feature type="region of interest" description="Disordered" evidence="1">
    <location>
        <begin position="160"/>
        <end position="181"/>
    </location>
</feature>
<proteinExistence type="predicted"/>
<gene>
    <name evidence="2" type="ORF">PBIL07802_LOCUS31673</name>
</gene>
<accession>A0A7S3LXC2</accession>
<reference evidence="2" key="1">
    <citation type="submission" date="2021-01" db="EMBL/GenBank/DDBJ databases">
        <authorList>
            <person name="Corre E."/>
            <person name="Pelletier E."/>
            <person name="Niang G."/>
            <person name="Scheremetjew M."/>
            <person name="Finn R."/>
            <person name="Kale V."/>
            <person name="Holt S."/>
            <person name="Cochrane G."/>
            <person name="Meng A."/>
            <person name="Brown T."/>
            <person name="Cohen L."/>
        </authorList>
    </citation>
    <scope>NUCLEOTIDE SEQUENCE</scope>
    <source>
        <strain evidence="2">NIES-2562</strain>
    </source>
</reference>
<evidence type="ECO:0000256" key="1">
    <source>
        <dbReference type="SAM" id="MobiDB-lite"/>
    </source>
</evidence>
<sequence length="181" mass="20555">MAWADGDIDEAVTTILRKVMSEKLALELEGATTIRDVAKAASEGVGRAQLLFQKLFKAIEYLYFRGDVHISRAVMEALEYVALAEDPISIVGDAKKLRMLNMDMIELAKSHDDAVVRKRAGVANETLKRKLPMAVESFKRVPAVLPDDFKRWAWAKTSMPEEERRRREQQAAAERRARMNH</sequence>
<dbReference type="EMBL" id="HBIB01048148">
    <property type="protein sequence ID" value="CAE0269320.1"/>
    <property type="molecule type" value="Transcribed_RNA"/>
</dbReference>
<dbReference type="AlphaFoldDB" id="A0A7S3LXC2"/>
<protein>
    <submittedName>
        <fullName evidence="2">Uncharacterized protein</fullName>
    </submittedName>
</protein>
<organism evidence="2">
    <name type="scientific">Palpitomonas bilix</name>
    <dbReference type="NCBI Taxonomy" id="652834"/>
    <lineage>
        <taxon>Eukaryota</taxon>
        <taxon>Eukaryota incertae sedis</taxon>
    </lineage>
</organism>
<evidence type="ECO:0000313" key="2">
    <source>
        <dbReference type="EMBL" id="CAE0269320.1"/>
    </source>
</evidence>